<dbReference type="InterPro" id="IPR036380">
    <property type="entry name" value="Isochorismatase-like_sf"/>
</dbReference>
<dbReference type="SUPFAM" id="SSF52499">
    <property type="entry name" value="Isochorismatase-like hydrolases"/>
    <property type="match status" value="1"/>
</dbReference>
<dbReference type="InterPro" id="IPR000868">
    <property type="entry name" value="Isochorismatase-like_dom"/>
</dbReference>
<dbReference type="EMBL" id="JAMPLM010000009">
    <property type="protein sequence ID" value="MEP1059227.1"/>
    <property type="molecule type" value="Genomic_DNA"/>
</dbReference>
<dbReference type="Gene3D" id="3.40.50.850">
    <property type="entry name" value="Isochorismatase-like"/>
    <property type="match status" value="1"/>
</dbReference>
<name>A0ABV0KJ06_9CYAN</name>
<sequence>MIGHASLSVAATPHPFSIALGTTALLVIDMQHDFCHPDGFCGHNLGVDLSAVTAIVPRIQTVVEWCRHHDILVVYTRESHRADLSDVSPSKQLRYTNAGYPVGTLGNMGRFLVQGEAGTALLDAFHPLPTERTIDKPAQSAFVATDLEAQLRDRGITHLLLTGVTTECCVLGTYRHASDLGFYCLLLEDCCAAFSDTEHQAAIAVILGENGAIGWVTTSDTLLALKEGRSL</sequence>
<dbReference type="Pfam" id="PF00857">
    <property type="entry name" value="Isochorismatase"/>
    <property type="match status" value="1"/>
</dbReference>
<evidence type="ECO:0000259" key="2">
    <source>
        <dbReference type="Pfam" id="PF00857"/>
    </source>
</evidence>
<evidence type="ECO:0000313" key="4">
    <source>
        <dbReference type="Proteomes" id="UP001476950"/>
    </source>
</evidence>
<evidence type="ECO:0000313" key="3">
    <source>
        <dbReference type="EMBL" id="MEP1059227.1"/>
    </source>
</evidence>
<organism evidence="3 4">
    <name type="scientific">Stenomitos frigidus AS-A4</name>
    <dbReference type="NCBI Taxonomy" id="2933935"/>
    <lineage>
        <taxon>Bacteria</taxon>
        <taxon>Bacillati</taxon>
        <taxon>Cyanobacteriota</taxon>
        <taxon>Cyanophyceae</taxon>
        <taxon>Leptolyngbyales</taxon>
        <taxon>Leptolyngbyaceae</taxon>
        <taxon>Stenomitos</taxon>
    </lineage>
</organism>
<evidence type="ECO:0000256" key="1">
    <source>
        <dbReference type="ARBA" id="ARBA00022801"/>
    </source>
</evidence>
<protein>
    <submittedName>
        <fullName evidence="3">Cysteine hydrolase</fullName>
    </submittedName>
</protein>
<keyword evidence="1 3" id="KW-0378">Hydrolase</keyword>
<gene>
    <name evidence="3" type="ORF">NDI38_12335</name>
</gene>
<keyword evidence="4" id="KW-1185">Reference proteome</keyword>
<comment type="caution">
    <text evidence="3">The sequence shown here is derived from an EMBL/GenBank/DDBJ whole genome shotgun (WGS) entry which is preliminary data.</text>
</comment>
<dbReference type="Proteomes" id="UP001476950">
    <property type="component" value="Unassembled WGS sequence"/>
</dbReference>
<feature type="domain" description="Isochorismatase-like" evidence="2">
    <location>
        <begin position="23"/>
        <end position="218"/>
    </location>
</feature>
<accession>A0ABV0KJ06</accession>
<dbReference type="CDD" id="cd00431">
    <property type="entry name" value="cysteine_hydrolases"/>
    <property type="match status" value="1"/>
</dbReference>
<dbReference type="PANTHER" id="PTHR43540:SF9">
    <property type="entry name" value="FAMILY HYDROLASE, PUTATIVE (AFU_ORTHOLOGUE AFUA_2G08700)-RELATED"/>
    <property type="match status" value="1"/>
</dbReference>
<dbReference type="RefSeq" id="WP_190448985.1">
    <property type="nucleotide sequence ID" value="NZ_JAMPLM010000009.1"/>
</dbReference>
<reference evidence="3 4" key="1">
    <citation type="submission" date="2022-04" db="EMBL/GenBank/DDBJ databases">
        <title>Positive selection, recombination, and allopatry shape intraspecific diversity of widespread and dominant cyanobacteria.</title>
        <authorList>
            <person name="Wei J."/>
            <person name="Shu W."/>
            <person name="Hu C."/>
        </authorList>
    </citation>
    <scope>NUCLEOTIDE SEQUENCE [LARGE SCALE GENOMIC DNA]</scope>
    <source>
        <strain evidence="3 4">AS-A4</strain>
    </source>
</reference>
<dbReference type="GO" id="GO:0016787">
    <property type="term" value="F:hydrolase activity"/>
    <property type="evidence" value="ECO:0007669"/>
    <property type="project" value="UniProtKB-KW"/>
</dbReference>
<proteinExistence type="predicted"/>
<dbReference type="PANTHER" id="PTHR43540">
    <property type="entry name" value="PEROXYUREIDOACRYLATE/UREIDOACRYLATE AMIDOHYDROLASE-RELATED"/>
    <property type="match status" value="1"/>
</dbReference>
<dbReference type="InterPro" id="IPR050272">
    <property type="entry name" value="Isochorismatase-like_hydrls"/>
</dbReference>